<dbReference type="InterPro" id="IPR018313">
    <property type="entry name" value="SBP_3_CS"/>
</dbReference>
<dbReference type="GO" id="GO:0030313">
    <property type="term" value="C:cell envelope"/>
    <property type="evidence" value="ECO:0007669"/>
    <property type="project" value="UniProtKB-SubCell"/>
</dbReference>
<organism evidence="8 10">
    <name type="scientific">Chromobacterium phragmitis</name>
    <dbReference type="NCBI Taxonomy" id="2202141"/>
    <lineage>
        <taxon>Bacteria</taxon>
        <taxon>Pseudomonadati</taxon>
        <taxon>Pseudomonadota</taxon>
        <taxon>Betaproteobacteria</taxon>
        <taxon>Neisseriales</taxon>
        <taxon>Chromobacteriaceae</taxon>
        <taxon>Chromobacterium</taxon>
    </lineage>
</organism>
<evidence type="ECO:0000256" key="4">
    <source>
        <dbReference type="RuleBase" id="RU003744"/>
    </source>
</evidence>
<dbReference type="PROSITE" id="PS01039">
    <property type="entry name" value="SBP_BACTERIAL_3"/>
    <property type="match status" value="1"/>
</dbReference>
<feature type="domain" description="Solute-binding protein family 3/N-terminal" evidence="6">
    <location>
        <begin position="38"/>
        <end position="258"/>
    </location>
</feature>
<dbReference type="Proteomes" id="UP000252038">
    <property type="component" value="Chromosome"/>
</dbReference>
<evidence type="ECO:0000256" key="2">
    <source>
        <dbReference type="ARBA" id="ARBA00010333"/>
    </source>
</evidence>
<evidence type="ECO:0000256" key="5">
    <source>
        <dbReference type="SAM" id="SignalP"/>
    </source>
</evidence>
<dbReference type="SUPFAM" id="SSF53850">
    <property type="entry name" value="Periplasmic binding protein-like II"/>
    <property type="match status" value="1"/>
</dbReference>
<evidence type="ECO:0000313" key="9">
    <source>
        <dbReference type="EMBL" id="MEO9382671.1"/>
    </source>
</evidence>
<dbReference type="EMBL" id="JBDXMI010000001">
    <property type="protein sequence ID" value="MEO9382671.1"/>
    <property type="molecule type" value="Genomic_DNA"/>
</dbReference>
<dbReference type="RefSeq" id="WP_114072666.1">
    <property type="nucleotide sequence ID" value="NZ_CP029554.1"/>
</dbReference>
<reference evidence="9 11" key="2">
    <citation type="submission" date="2024-05" db="EMBL/GenBank/DDBJ databases">
        <authorList>
            <person name="De Oliveira J.P."/>
            <person name="Noriler S.A."/>
            <person name="De Oliveira A.G."/>
            <person name="Sipoli D.S."/>
        </authorList>
    </citation>
    <scope>NUCLEOTIDE SEQUENCE [LARGE SCALE GENOMIC DNA]</scope>
    <source>
        <strain evidence="9 11">LABIM192</strain>
    </source>
</reference>
<evidence type="ECO:0000313" key="11">
    <source>
        <dbReference type="Proteomes" id="UP001462502"/>
    </source>
</evidence>
<feature type="domain" description="Ionotropic glutamate receptor C-terminal" evidence="7">
    <location>
        <begin position="38"/>
        <end position="257"/>
    </location>
</feature>
<dbReference type="GO" id="GO:0016020">
    <property type="term" value="C:membrane"/>
    <property type="evidence" value="ECO:0007669"/>
    <property type="project" value="InterPro"/>
</dbReference>
<dbReference type="EMBL" id="CP029554">
    <property type="protein sequence ID" value="AXE33664.1"/>
    <property type="molecule type" value="Genomic_DNA"/>
</dbReference>
<dbReference type="PANTHER" id="PTHR35936:SF35">
    <property type="entry name" value="L-CYSTINE-BINDING PROTEIN TCYJ"/>
    <property type="match status" value="1"/>
</dbReference>
<dbReference type="Pfam" id="PF00497">
    <property type="entry name" value="SBP_bac_3"/>
    <property type="match status" value="1"/>
</dbReference>
<comment type="subcellular location">
    <subcellularLocation>
        <location evidence="1">Cell envelope</location>
    </subcellularLocation>
</comment>
<dbReference type="KEGG" id="chrb:DK843_04590"/>
<evidence type="ECO:0000313" key="8">
    <source>
        <dbReference type="EMBL" id="AXE33664.1"/>
    </source>
</evidence>
<evidence type="ECO:0000256" key="1">
    <source>
        <dbReference type="ARBA" id="ARBA00004196"/>
    </source>
</evidence>
<accession>A0A344UEG6</accession>
<evidence type="ECO:0000256" key="3">
    <source>
        <dbReference type="ARBA" id="ARBA00022729"/>
    </source>
</evidence>
<name>A0A344UEG6_9NEIS</name>
<dbReference type="Gene3D" id="3.40.190.10">
    <property type="entry name" value="Periplasmic binding protein-like II"/>
    <property type="match status" value="2"/>
</dbReference>
<evidence type="ECO:0000259" key="7">
    <source>
        <dbReference type="SMART" id="SM00079"/>
    </source>
</evidence>
<comment type="similarity">
    <text evidence="2 4">Belongs to the bacterial solute-binding protein 3 family.</text>
</comment>
<reference evidence="8 10" key="1">
    <citation type="submission" date="2018-05" db="EMBL/GenBank/DDBJ databases">
        <title>Genome sequencing, assembly and analysis of the novel insecticidal bacterium, Chromobacterium phragmitis.</title>
        <authorList>
            <person name="Sparks M.E."/>
            <person name="Blackburn M.B."/>
            <person name="Gundersen-Rindal D.E."/>
        </authorList>
    </citation>
    <scope>NUCLEOTIDE SEQUENCE [LARGE SCALE GENOMIC DNA]</scope>
    <source>
        <strain evidence="8">IIBBL 274-1</strain>
    </source>
</reference>
<dbReference type="Proteomes" id="UP001462502">
    <property type="component" value="Unassembled WGS sequence"/>
</dbReference>
<gene>
    <name evidence="9" type="ORF">ABI908_00895</name>
    <name evidence="8" type="ORF">DK843_04590</name>
</gene>
<dbReference type="PANTHER" id="PTHR35936">
    <property type="entry name" value="MEMBRANE-BOUND LYTIC MUREIN TRANSGLYCOSYLASE F"/>
    <property type="match status" value="1"/>
</dbReference>
<dbReference type="InterPro" id="IPR001638">
    <property type="entry name" value="Solute-binding_3/MltF_N"/>
</dbReference>
<feature type="chain" id="PRO_5016930497" evidence="5">
    <location>
        <begin position="26"/>
        <end position="264"/>
    </location>
</feature>
<dbReference type="GO" id="GO:0015276">
    <property type="term" value="F:ligand-gated monoatomic ion channel activity"/>
    <property type="evidence" value="ECO:0007669"/>
    <property type="project" value="InterPro"/>
</dbReference>
<proteinExistence type="inferred from homology"/>
<dbReference type="AlphaFoldDB" id="A0A344UEG6"/>
<evidence type="ECO:0000259" key="6">
    <source>
        <dbReference type="SMART" id="SM00062"/>
    </source>
</evidence>
<dbReference type="InterPro" id="IPR001320">
    <property type="entry name" value="Iontro_rcpt_C"/>
</dbReference>
<protein>
    <submittedName>
        <fullName evidence="8">Cystine ABC transporter substrate-binding protein</fullName>
    </submittedName>
    <submittedName>
        <fullName evidence="9">Transporter substrate-binding domain-containing protein</fullName>
    </submittedName>
</protein>
<keyword evidence="3 5" id="KW-0732">Signal</keyword>
<dbReference type="SMART" id="SM00062">
    <property type="entry name" value="PBPb"/>
    <property type="match status" value="1"/>
</dbReference>
<sequence length="264" mass="29078">MRERLAKIWICCALSWLAVSGPAAAGADAWSRSRQSGELVIGLEGTFPPYSLWKDGQLQGFEVDFGRALAKQMGLKARFLPTVWDHMLDNLASDRLDAVINQVVATPERATRFDFSIPYTYSGLQLVVRKADLARFRGAADLAGAHVGVSAGTNYEQWLRENAPQAHIHLYPDDPTKYDGLRRGEVSAIVINRLAAFNLSLQSHGELAPAGRMLAREDACVVLRKGNAKLLAAVNRAIGHLQRDGTLQALSRKWFMADIVSRPK</sequence>
<feature type="signal peptide" evidence="5">
    <location>
        <begin position="1"/>
        <end position="25"/>
    </location>
</feature>
<keyword evidence="11" id="KW-1185">Reference proteome</keyword>
<evidence type="ECO:0000313" key="10">
    <source>
        <dbReference type="Proteomes" id="UP000252038"/>
    </source>
</evidence>
<dbReference type="SMART" id="SM00079">
    <property type="entry name" value="PBPe"/>
    <property type="match status" value="1"/>
</dbReference>